<dbReference type="InterPro" id="IPR007891">
    <property type="entry name" value="CHASE3"/>
</dbReference>
<dbReference type="GO" id="GO:0016020">
    <property type="term" value="C:membrane"/>
    <property type="evidence" value="ECO:0007669"/>
    <property type="project" value="UniProtKB-SubCell"/>
</dbReference>
<feature type="transmembrane region" description="Helical" evidence="6">
    <location>
        <begin position="207"/>
        <end position="227"/>
    </location>
</feature>
<feature type="domain" description="Methyl-accepting transducer" evidence="7">
    <location>
        <begin position="367"/>
        <end position="596"/>
    </location>
</feature>
<dbReference type="Gene3D" id="6.10.340.10">
    <property type="match status" value="1"/>
</dbReference>
<dbReference type="AlphaFoldDB" id="A0AAJ2EV81"/>
<keyword evidence="6" id="KW-1133">Transmembrane helix</keyword>
<proteinExistence type="inferred from homology"/>
<evidence type="ECO:0000259" key="7">
    <source>
        <dbReference type="PROSITE" id="PS50111"/>
    </source>
</evidence>
<organism evidence="9 10">
    <name type="scientific">Agrobacterium larrymoorei</name>
    <dbReference type="NCBI Taxonomy" id="160699"/>
    <lineage>
        <taxon>Bacteria</taxon>
        <taxon>Pseudomonadati</taxon>
        <taxon>Pseudomonadota</taxon>
        <taxon>Alphaproteobacteria</taxon>
        <taxon>Hyphomicrobiales</taxon>
        <taxon>Rhizobiaceae</taxon>
        <taxon>Rhizobium/Agrobacterium group</taxon>
        <taxon>Agrobacterium</taxon>
    </lineage>
</organism>
<dbReference type="CDD" id="cd06225">
    <property type="entry name" value="HAMP"/>
    <property type="match status" value="1"/>
</dbReference>
<name>A0AAJ2EV81_9HYPH</name>
<evidence type="ECO:0000256" key="2">
    <source>
        <dbReference type="ARBA" id="ARBA00022500"/>
    </source>
</evidence>
<sequence length="695" mass="74050">MVRGLMTDARSCVEEELSMSLKNLPINIKLMMTFVALMGVCLVASAFVFFQTLDAQRLSDTQTRTAQLMQTVDEAKAAMLEQVVNQRGFLLFRSDSTYKDVFAQRDVMLQKLKEARGYAADQPDILKSIDEMEATATVFYKQLAEPQMAARKTTEAPVSEIIEIGRNQAKGQVDGFRAAAEKIKEQLNALAKSQIDAQQGAQANLQYALLGGGAAAGLVAILLIWALSRAIVTPIVGMTDAMGRLANGDNNVDVPALDRGDEVGKMAQAVLVFKDAAIEKQRLSHEGDRLRASTEADRLRNEAEKERAEAEQAFAREELAKGLQALADGNLDYRIEKPFTPFIEPLRLNFNTSLESLQQTLRKVGENAAAIHAGAAEMLSAADDLSRRTEQQAASVEETAAALEEVTTTVRDSAKGAEEAGALVQRARAGAEQSGTVVRRAVAAMQEIEKSSGEITNIIGVIDDIAFQTNLLALNAGVEAARAGEAGKGFAVVAQEVRELAQRSANAAKEIKSLISNSSKHVENGVGLVGETGKALQMIVAEVEEINTHVSAIVTASREQATGLHEINTAVNTMDQGTQQNAAMVEQQTAASHSLAREAEALTSLIGQFNLGAGAGIRTTSFTPSSAHVAPRAAPAAAPKPVYSTKPSFTPAAVKPAARPVASPARALGATLAQAFGAKAETPNLKASEQNWEEF</sequence>
<dbReference type="EMBL" id="JAVIZC010000003">
    <property type="protein sequence ID" value="MDR6104423.1"/>
    <property type="molecule type" value="Genomic_DNA"/>
</dbReference>
<feature type="coiled-coil region" evidence="5">
    <location>
        <begin position="289"/>
        <end position="320"/>
    </location>
</feature>
<evidence type="ECO:0000256" key="5">
    <source>
        <dbReference type="SAM" id="Coils"/>
    </source>
</evidence>
<dbReference type="Pfam" id="PF00015">
    <property type="entry name" value="MCPsignal"/>
    <property type="match status" value="1"/>
</dbReference>
<gene>
    <name evidence="9" type="ORF">QE369_004620</name>
</gene>
<dbReference type="PANTHER" id="PTHR43531">
    <property type="entry name" value="PROTEIN ICFG"/>
    <property type="match status" value="1"/>
</dbReference>
<evidence type="ECO:0000313" key="9">
    <source>
        <dbReference type="EMBL" id="MDR6104423.1"/>
    </source>
</evidence>
<dbReference type="GO" id="GO:0006935">
    <property type="term" value="P:chemotaxis"/>
    <property type="evidence" value="ECO:0007669"/>
    <property type="project" value="UniProtKB-KW"/>
</dbReference>
<keyword evidence="4" id="KW-0807">Transducer</keyword>
<dbReference type="InterPro" id="IPR051310">
    <property type="entry name" value="MCP_chemotaxis"/>
</dbReference>
<dbReference type="SUPFAM" id="SSF58104">
    <property type="entry name" value="Methyl-accepting chemotaxis protein (MCP) signaling domain"/>
    <property type="match status" value="1"/>
</dbReference>
<feature type="transmembrane region" description="Helical" evidence="6">
    <location>
        <begin position="28"/>
        <end position="50"/>
    </location>
</feature>
<keyword evidence="2" id="KW-0145">Chemotaxis</keyword>
<evidence type="ECO:0000259" key="8">
    <source>
        <dbReference type="PROSITE" id="PS50885"/>
    </source>
</evidence>
<dbReference type="InterPro" id="IPR003660">
    <property type="entry name" value="HAMP_dom"/>
</dbReference>
<evidence type="ECO:0000256" key="3">
    <source>
        <dbReference type="ARBA" id="ARBA00029447"/>
    </source>
</evidence>
<dbReference type="CDD" id="cd11386">
    <property type="entry name" value="MCP_signal"/>
    <property type="match status" value="1"/>
</dbReference>
<protein>
    <submittedName>
        <fullName evidence="9">Methyl-accepting chemotaxis protein</fullName>
    </submittedName>
</protein>
<keyword evidence="6" id="KW-0812">Transmembrane</keyword>
<dbReference type="PANTHER" id="PTHR43531:SF11">
    <property type="entry name" value="METHYL-ACCEPTING CHEMOTAXIS PROTEIN 3"/>
    <property type="match status" value="1"/>
</dbReference>
<comment type="caution">
    <text evidence="9">The sequence shown here is derived from an EMBL/GenBank/DDBJ whole genome shotgun (WGS) entry which is preliminary data.</text>
</comment>
<reference evidence="9" key="1">
    <citation type="submission" date="2023-08" db="EMBL/GenBank/DDBJ databases">
        <title>Functional and genomic diversity of the sorghum phyllosphere microbiome.</title>
        <authorList>
            <person name="Shade A."/>
        </authorList>
    </citation>
    <scope>NUCLEOTIDE SEQUENCE</scope>
    <source>
        <strain evidence="9">SORGH_AS_0974</strain>
    </source>
</reference>
<feature type="domain" description="HAMP" evidence="8">
    <location>
        <begin position="229"/>
        <end position="282"/>
    </location>
</feature>
<dbReference type="PROSITE" id="PS50111">
    <property type="entry name" value="CHEMOTAXIS_TRANSDUC_2"/>
    <property type="match status" value="1"/>
</dbReference>
<keyword evidence="5" id="KW-0175">Coiled coil</keyword>
<evidence type="ECO:0000256" key="1">
    <source>
        <dbReference type="ARBA" id="ARBA00004370"/>
    </source>
</evidence>
<evidence type="ECO:0000313" key="10">
    <source>
        <dbReference type="Proteomes" id="UP001255601"/>
    </source>
</evidence>
<dbReference type="FunFam" id="1.10.287.950:FF:000001">
    <property type="entry name" value="Methyl-accepting chemotaxis sensory transducer"/>
    <property type="match status" value="1"/>
</dbReference>
<evidence type="ECO:0000256" key="6">
    <source>
        <dbReference type="SAM" id="Phobius"/>
    </source>
</evidence>
<comment type="subcellular location">
    <subcellularLocation>
        <location evidence="1">Membrane</location>
    </subcellularLocation>
</comment>
<feature type="domain" description="HAMP" evidence="8">
    <location>
        <begin position="317"/>
        <end position="362"/>
    </location>
</feature>
<dbReference type="SUPFAM" id="SSF158472">
    <property type="entry name" value="HAMP domain-like"/>
    <property type="match status" value="1"/>
</dbReference>
<keyword evidence="6" id="KW-0472">Membrane</keyword>
<dbReference type="Gene3D" id="1.10.287.950">
    <property type="entry name" value="Methyl-accepting chemotaxis protein"/>
    <property type="match status" value="1"/>
</dbReference>
<dbReference type="GO" id="GO:0007165">
    <property type="term" value="P:signal transduction"/>
    <property type="evidence" value="ECO:0007669"/>
    <property type="project" value="UniProtKB-KW"/>
</dbReference>
<dbReference type="SMART" id="SM00283">
    <property type="entry name" value="MA"/>
    <property type="match status" value="1"/>
</dbReference>
<dbReference type="PROSITE" id="PS50885">
    <property type="entry name" value="HAMP"/>
    <property type="match status" value="2"/>
</dbReference>
<dbReference type="Pfam" id="PF05227">
    <property type="entry name" value="CHASE3"/>
    <property type="match status" value="1"/>
</dbReference>
<dbReference type="SMART" id="SM00304">
    <property type="entry name" value="HAMP"/>
    <property type="match status" value="2"/>
</dbReference>
<accession>A0AAJ2EV81</accession>
<evidence type="ECO:0000256" key="4">
    <source>
        <dbReference type="PROSITE-ProRule" id="PRU00284"/>
    </source>
</evidence>
<dbReference type="Proteomes" id="UP001255601">
    <property type="component" value="Unassembled WGS sequence"/>
</dbReference>
<dbReference type="Pfam" id="PF00672">
    <property type="entry name" value="HAMP"/>
    <property type="match status" value="1"/>
</dbReference>
<dbReference type="InterPro" id="IPR004089">
    <property type="entry name" value="MCPsignal_dom"/>
</dbReference>
<comment type="similarity">
    <text evidence="3">Belongs to the methyl-accepting chemotaxis (MCP) protein family.</text>
</comment>